<organism evidence="1 2">
    <name type="scientific">Daphnia magna</name>
    <dbReference type="NCBI Taxonomy" id="35525"/>
    <lineage>
        <taxon>Eukaryota</taxon>
        <taxon>Metazoa</taxon>
        <taxon>Ecdysozoa</taxon>
        <taxon>Arthropoda</taxon>
        <taxon>Crustacea</taxon>
        <taxon>Branchiopoda</taxon>
        <taxon>Diplostraca</taxon>
        <taxon>Cladocera</taxon>
        <taxon>Anomopoda</taxon>
        <taxon>Daphniidae</taxon>
        <taxon>Daphnia</taxon>
    </lineage>
</organism>
<keyword evidence="2" id="KW-1185">Reference proteome</keyword>
<dbReference type="EMBL" id="JAOYFB010000001">
    <property type="protein sequence ID" value="KAK4002095.1"/>
    <property type="molecule type" value="Genomic_DNA"/>
</dbReference>
<proteinExistence type="predicted"/>
<name>A0ABQ9YNN6_9CRUS</name>
<accession>A0ABQ9YNN6</accession>
<evidence type="ECO:0000313" key="2">
    <source>
        <dbReference type="Proteomes" id="UP001234178"/>
    </source>
</evidence>
<dbReference type="Proteomes" id="UP001234178">
    <property type="component" value="Unassembled WGS sequence"/>
</dbReference>
<evidence type="ECO:0000313" key="1">
    <source>
        <dbReference type="EMBL" id="KAK4002095.1"/>
    </source>
</evidence>
<sequence length="255" mass="30321">MKTSATLRQDSLTSGDWLARFRHLNCALDTLACLRRRDTFAHRPRGHDPFQTILSLARMEVEQRFPRMQLVRKAAEQYQRLIMDCTRPTLAIHQQQQKMQLAAREMNSRRLRGVKSGFLPVLQFKFIWSTVWPKINKYNLYYKQTRMSRPIVFFCIVVNEQRKVRDRWAFTCKRSDGERRVYDWHTANLMSYYLAVTVSSSKSGRRQQFSCGGDKIRENGTSTCGPQFRWAYLKKKKKNDYFYFPDELRVSYGIV</sequence>
<gene>
    <name evidence="1" type="ORF">OUZ56_003946</name>
</gene>
<comment type="caution">
    <text evidence="1">The sequence shown here is derived from an EMBL/GenBank/DDBJ whole genome shotgun (WGS) entry which is preliminary data.</text>
</comment>
<reference evidence="1 2" key="1">
    <citation type="journal article" date="2023" name="Nucleic Acids Res.">
        <title>The hologenome of Daphnia magna reveals possible DNA methylation and microbiome-mediated evolution of the host genome.</title>
        <authorList>
            <person name="Chaturvedi A."/>
            <person name="Li X."/>
            <person name="Dhandapani V."/>
            <person name="Marshall H."/>
            <person name="Kissane S."/>
            <person name="Cuenca-Cambronero M."/>
            <person name="Asole G."/>
            <person name="Calvet F."/>
            <person name="Ruiz-Romero M."/>
            <person name="Marangio P."/>
            <person name="Guigo R."/>
            <person name="Rago D."/>
            <person name="Mirbahai L."/>
            <person name="Eastwood N."/>
            <person name="Colbourne J.K."/>
            <person name="Zhou J."/>
            <person name="Mallon E."/>
            <person name="Orsini L."/>
        </authorList>
    </citation>
    <scope>NUCLEOTIDE SEQUENCE [LARGE SCALE GENOMIC DNA]</scope>
    <source>
        <strain evidence="1">LRV0_1</strain>
    </source>
</reference>
<protein>
    <submittedName>
        <fullName evidence="1">Uncharacterized protein</fullName>
    </submittedName>
</protein>